<dbReference type="EMBL" id="CP072369">
    <property type="protein sequence ID" value="QUB86058.1"/>
    <property type="molecule type" value="Genomic_DNA"/>
</dbReference>
<proteinExistence type="predicted"/>
<dbReference type="OrthoDB" id="1065358at2"/>
<accession>A0A0K1NMW1</accession>
<reference evidence="2 4" key="2">
    <citation type="submission" date="2021-03" db="EMBL/GenBank/DDBJ databases">
        <title>Human Oral Microbial Genomes.</title>
        <authorList>
            <person name="Johnston C.D."/>
            <person name="Chen T."/>
            <person name="Dewhirst F.E."/>
        </authorList>
    </citation>
    <scope>NUCLEOTIDE SEQUENCE [LARGE SCALE GENOMIC DNA]</scope>
    <source>
        <strain evidence="2 4">W1435</strain>
    </source>
</reference>
<evidence type="ECO:0000313" key="4">
    <source>
        <dbReference type="Proteomes" id="UP000682005"/>
    </source>
</evidence>
<sequence>MDNTTLGSQAWTEVNYQPDNYSSFVRTPLLGKSTRFSLCREGQEAKQVQQSSVVFRRKGTEEWGDTAPVGRIEAKVIGDEGEEVKPVGIISLGVEPAEFLQVERLEPKSTVFSIHWNHGEVEVEDARKVDDGYEVHKADLSDGRPLLCTLMPADGSTPFTLELHLPFAGFNITDPDGRMVTGELKISVAELSVFNYSFVGNSSDDRFAVSLSDLGQSYQYIWYEDGTLSVRNRYGNMEKVGDQPATGKLSALMMGSFNALVKHKDSRWRIMVAKGSVPVEGIELDPVRLARSVFQRLQEEGVDEDALAEELLVREEKLAFQWFWLKADDWGYEHLSDLLGLDGIEQDQQKMMELARLYNRYDRFMQRLRCESLAKKSPAQADMTQMRNNRRKIALCLERLQRHASGEEPMWWLNSEARHETLYYFRSFHSAFTGIR</sequence>
<evidence type="ECO:0000313" key="1">
    <source>
        <dbReference type="EMBL" id="AKU70427.1"/>
    </source>
</evidence>
<dbReference type="AlphaFoldDB" id="A0A0K1NMW1"/>
<name>A0A0K1NMW1_9BACT</name>
<organism evidence="1 3">
    <name type="scientific">Prevotella fusca JCM 17724</name>
    <dbReference type="NCBI Taxonomy" id="1236517"/>
    <lineage>
        <taxon>Bacteria</taxon>
        <taxon>Pseudomonadati</taxon>
        <taxon>Bacteroidota</taxon>
        <taxon>Bacteroidia</taxon>
        <taxon>Bacteroidales</taxon>
        <taxon>Prevotellaceae</taxon>
        <taxon>Prevotella</taxon>
    </lineage>
</organism>
<evidence type="ECO:0000313" key="3">
    <source>
        <dbReference type="Proteomes" id="UP000060345"/>
    </source>
</evidence>
<dbReference type="eggNOG" id="ENOG502ZW9G">
    <property type="taxonomic scope" value="Bacteria"/>
</dbReference>
<protein>
    <submittedName>
        <fullName evidence="1">Uncharacterized protein</fullName>
    </submittedName>
</protein>
<dbReference type="Proteomes" id="UP000682005">
    <property type="component" value="Chromosome 2"/>
</dbReference>
<gene>
    <name evidence="1" type="ORF">ADJ77_11735</name>
    <name evidence="2" type="ORF">J5A51_01975</name>
</gene>
<dbReference type="KEGG" id="pfus:ADJ77_11735"/>
<reference evidence="1 3" key="1">
    <citation type="submission" date="2015-07" db="EMBL/GenBank/DDBJ databases">
        <authorList>
            <person name="Noorani M."/>
        </authorList>
    </citation>
    <scope>NUCLEOTIDE SEQUENCE [LARGE SCALE GENOMIC DNA]</scope>
    <source>
        <strain evidence="1 3">W1435</strain>
    </source>
</reference>
<evidence type="ECO:0000313" key="2">
    <source>
        <dbReference type="EMBL" id="QUB86058.1"/>
    </source>
</evidence>
<keyword evidence="4" id="KW-1185">Reference proteome</keyword>
<dbReference type="RefSeq" id="WP_025078215.1">
    <property type="nucleotide sequence ID" value="NZ_BAKO01000010.1"/>
</dbReference>
<dbReference type="Proteomes" id="UP000060345">
    <property type="component" value="Chromosome 2"/>
</dbReference>
<dbReference type="EMBL" id="CP012075">
    <property type="protein sequence ID" value="AKU70427.1"/>
    <property type="molecule type" value="Genomic_DNA"/>
</dbReference>